<sequence>MGDLLEGRFDYEKPECNQETYDSGILDFSSLSLELFLNKGEMEEGSFIISGPADKLMEGYIYSSELRMESLSKEFIGVKEEIAYRFRSEGMKEGDVLTGQFSIISNYGEYELPYRIEIVSGTVTSSLGDIKNMFHFANLAKANWAEAVKLFYSKEFERLFTDGNDRQYYGAYKGLSAVYGNEQNVEEFLLEINKKQKVEYILSETDICIEDPYDISEHSLTVTRNGWGHTFLNIGTEGDFLTLEKEKISDDDFLGNSFCLNYYIDSEKLHAGRNYGAIHIFNSCVSLTIPVLAVRNMEHKRALGIRREKRNLLLVLMKHYDSFRMKKMNARTWMAETEKLVERLAVLDEKDIQIRLFRVQILITQERFNEAQWQLERIQSEIRENSCPPEIYCYYLYLTTLHNGEPSYVEEVSRKVERIYYDNPNNWRIAWLMLYLSEEYGKSPSRRWLMLEEQYSRGGRSPVLYVEAWHLLELNPTLLLKLGSFEIQVLSYAAKRELLTQDLILQVRYLALKLKSYSERVYYILASCYEKFPDKETLQVICTLLIKGNKAEGRYFKWYRLGVEAELRITKLYEYYMMSLPEDYDGTLPKIILMYFSYHSELDYEKNAFLYSYVYKRREEQPEVYLNYCERIERFVLDQIHKGRMNKNLAYLYKNTISPRMVNEEVAQKLAYLIFMNHLTMENKDIRQAIVSYSVSRQEYKYPVGGDGAWVPLYGSDYKLLLEDKEGNRYCASVPFQVEAMMPPDNLLLIISPYVTEHMGLALHICAGDKAFVEITQANERRFRYIAANAHMAERTKSEVRLKLVHYYYEQDYMRELDDYLEELQPEVMEERERNEILRLMVIRGMYDKAFEWVKRFGAEGIETKTLVRLCSRLISRDGFLEDTALTYCVHYAFKKGKYDGNLITYLGYFYNGLLRQLRDIWKAATAFDAETYELCERILVQMLFAGSFVGERMEIFKAYVSGGAKAQVEHAVLSQCAFDYFVKDKLPDEFIFTDTVRVYDRGERLHKVCKLALLKYYAENRQDTTPKINSVIKKFLYDMLDENIYFYFFKEYTKEIPIMKQFADKTMIEYKVRPGRKAVIHFIVEKGEFTEKEYRKEEMRDMYGGVCVKAFVLFFGEKLQYYITEEGDGKEQLTESASISKSDILQEEAEDRFSMINDIVVGKTLQDYNTVDCLLEEYYGKEYMTSQIFKLR</sequence>
<dbReference type="STRING" id="1469948.GCA_000732725_00376"/>
<feature type="domain" description="DUF5717" evidence="1">
    <location>
        <begin position="883"/>
        <end position="1190"/>
    </location>
</feature>
<dbReference type="AlphaFoldDB" id="A0A4R1R547"/>
<gene>
    <name evidence="3" type="ORF">EDD76_102340</name>
</gene>
<comment type="caution">
    <text evidence="3">The sequence shown here is derived from an EMBL/GenBank/DDBJ whole genome shotgun (WGS) entry which is preliminary data.</text>
</comment>
<dbReference type="Pfam" id="PF18984">
    <property type="entry name" value="DUF5717_N"/>
    <property type="match status" value="1"/>
</dbReference>
<dbReference type="OrthoDB" id="9758235at2"/>
<evidence type="ECO:0000313" key="3">
    <source>
        <dbReference type="EMBL" id="TCL60641.1"/>
    </source>
</evidence>
<dbReference type="EMBL" id="SLUO01000002">
    <property type="protein sequence ID" value="TCL60641.1"/>
    <property type="molecule type" value="Genomic_DNA"/>
</dbReference>
<proteinExistence type="predicted"/>
<name>A0A4R1R547_9FIRM</name>
<evidence type="ECO:0008006" key="5">
    <source>
        <dbReference type="Google" id="ProtNLM"/>
    </source>
</evidence>
<organism evidence="3 4">
    <name type="scientific">Kineothrix alysoides</name>
    <dbReference type="NCBI Taxonomy" id="1469948"/>
    <lineage>
        <taxon>Bacteria</taxon>
        <taxon>Bacillati</taxon>
        <taxon>Bacillota</taxon>
        <taxon>Clostridia</taxon>
        <taxon>Lachnospirales</taxon>
        <taxon>Lachnospiraceae</taxon>
        <taxon>Kineothrix</taxon>
    </lineage>
</organism>
<evidence type="ECO:0000259" key="1">
    <source>
        <dbReference type="Pfam" id="PF18983"/>
    </source>
</evidence>
<dbReference type="Pfam" id="PF18983">
    <property type="entry name" value="DUF5717"/>
    <property type="match status" value="1"/>
</dbReference>
<protein>
    <recommendedName>
        <fullName evidence="5">DUF5717 domain-containing protein</fullName>
    </recommendedName>
</protein>
<dbReference type="InterPro" id="IPR043774">
    <property type="entry name" value="DUF5717_C"/>
</dbReference>
<accession>A0A4R1R547</accession>
<reference evidence="3 4" key="1">
    <citation type="submission" date="2019-03" db="EMBL/GenBank/DDBJ databases">
        <title>Genomic Encyclopedia of Type Strains, Phase IV (KMG-IV): sequencing the most valuable type-strain genomes for metagenomic binning, comparative biology and taxonomic classification.</title>
        <authorList>
            <person name="Goeker M."/>
        </authorList>
    </citation>
    <scope>NUCLEOTIDE SEQUENCE [LARGE SCALE GENOMIC DNA]</scope>
    <source>
        <strain evidence="3 4">DSM 100556</strain>
    </source>
</reference>
<evidence type="ECO:0000313" key="4">
    <source>
        <dbReference type="Proteomes" id="UP000295718"/>
    </source>
</evidence>
<dbReference type="RefSeq" id="WP_031389151.1">
    <property type="nucleotide sequence ID" value="NZ_JPNB01000001.1"/>
</dbReference>
<evidence type="ECO:0000259" key="2">
    <source>
        <dbReference type="Pfam" id="PF18984"/>
    </source>
</evidence>
<keyword evidence="4" id="KW-1185">Reference proteome</keyword>
<dbReference type="Proteomes" id="UP000295718">
    <property type="component" value="Unassembled WGS sequence"/>
</dbReference>
<feature type="domain" description="DUF5717" evidence="2">
    <location>
        <begin position="20"/>
        <end position="877"/>
    </location>
</feature>
<dbReference type="InterPro" id="IPR043775">
    <property type="entry name" value="DUF5717_N"/>
</dbReference>